<feature type="region of interest" description="Disordered" evidence="2">
    <location>
        <begin position="151"/>
        <end position="180"/>
    </location>
</feature>
<feature type="coiled-coil region" evidence="1">
    <location>
        <begin position="106"/>
        <end position="147"/>
    </location>
</feature>
<reference evidence="3" key="1">
    <citation type="submission" date="2021-05" db="EMBL/GenBank/DDBJ databases">
        <authorList>
            <person name="Stam R."/>
        </authorList>
    </citation>
    <scope>NUCLEOTIDE SEQUENCE</scope>
    <source>
        <strain evidence="3">CS162</strain>
    </source>
</reference>
<protein>
    <submittedName>
        <fullName evidence="3">Uncharacterized protein</fullName>
    </submittedName>
</protein>
<evidence type="ECO:0000313" key="3">
    <source>
        <dbReference type="EMBL" id="CAG5155475.1"/>
    </source>
</evidence>
<name>A0A8J2I0L4_9PLEO</name>
<dbReference type="Proteomes" id="UP000676310">
    <property type="component" value="Unassembled WGS sequence"/>
</dbReference>
<dbReference type="RefSeq" id="XP_043167223.1">
    <property type="nucleotide sequence ID" value="XM_043311288.1"/>
</dbReference>
<comment type="caution">
    <text evidence="3">The sequence shown here is derived from an EMBL/GenBank/DDBJ whole genome shotgun (WGS) entry which is preliminary data.</text>
</comment>
<dbReference type="OrthoDB" id="5328813at2759"/>
<sequence length="516" mass="57738">MTERKSSESTHRLGVKRGNRLISRSTKTPSNTVVTPPKAAVAAPNARKDEVHRRRYPFNDMLKRKSGGAVDLSRDTAPSGPSNEFVRSEMPPPGDDALDTRMAHRVADLERALAIAREEHELAREELSKVRQSRQADQDAIEELRQRLVETGSNADRAPVAGSNDHGEVSEVPGAAQQREEEIVRQNSELRYRLAQLEEQLASHNELHPRSLKRPQSNGQADELRLRLHAAEKESQERLQQLLALKSSISSLTRVDSQITDSELAESFSQLANRVREWTVSNFRRSKLNLSNLPKETAEALRALNPRYMASIQSTDKLALYQAIVSTSLIRILDSSIVFGLPSIGPLAALRPIAEHTQHLGTTYREWVRATIQLLERSEANGEIKKENEASLHRLTGEITHVLFTLTSVSLAPNAQSTLAGILKDAVGLQRTLALQKARYQLLFFRCQDGNMRFDDRTMEAVNDIDPAMEDDTDMNVDRTFLFCAFPGLIKYGDEWGEHSEMSNVLLKARVCSGVS</sequence>
<evidence type="ECO:0000256" key="1">
    <source>
        <dbReference type="SAM" id="Coils"/>
    </source>
</evidence>
<proteinExistence type="predicted"/>
<keyword evidence="1" id="KW-0175">Coiled coil</keyword>
<dbReference type="AlphaFoldDB" id="A0A8J2I0L4"/>
<gene>
    <name evidence="3" type="ORF">ALTATR162_LOCUS3680</name>
</gene>
<evidence type="ECO:0000256" key="2">
    <source>
        <dbReference type="SAM" id="MobiDB-lite"/>
    </source>
</evidence>
<accession>A0A8J2I0L4</accession>
<keyword evidence="4" id="KW-1185">Reference proteome</keyword>
<evidence type="ECO:0000313" key="4">
    <source>
        <dbReference type="Proteomes" id="UP000676310"/>
    </source>
</evidence>
<feature type="region of interest" description="Disordered" evidence="2">
    <location>
        <begin position="1"/>
        <end position="92"/>
    </location>
</feature>
<feature type="coiled-coil region" evidence="1">
    <location>
        <begin position="180"/>
        <end position="241"/>
    </location>
</feature>
<feature type="compositionally biased region" description="Basic and acidic residues" evidence="2">
    <location>
        <begin position="1"/>
        <end position="11"/>
    </location>
</feature>
<organism evidence="3 4">
    <name type="scientific">Alternaria atra</name>
    <dbReference type="NCBI Taxonomy" id="119953"/>
    <lineage>
        <taxon>Eukaryota</taxon>
        <taxon>Fungi</taxon>
        <taxon>Dikarya</taxon>
        <taxon>Ascomycota</taxon>
        <taxon>Pezizomycotina</taxon>
        <taxon>Dothideomycetes</taxon>
        <taxon>Pleosporomycetidae</taxon>
        <taxon>Pleosporales</taxon>
        <taxon>Pleosporineae</taxon>
        <taxon>Pleosporaceae</taxon>
        <taxon>Alternaria</taxon>
        <taxon>Alternaria sect. Ulocladioides</taxon>
    </lineage>
</organism>
<dbReference type="GeneID" id="67015263"/>
<feature type="compositionally biased region" description="Low complexity" evidence="2">
    <location>
        <begin position="31"/>
        <end position="45"/>
    </location>
</feature>
<dbReference type="EMBL" id="CAJRGZ010000017">
    <property type="protein sequence ID" value="CAG5155475.1"/>
    <property type="molecule type" value="Genomic_DNA"/>
</dbReference>